<dbReference type="RefSeq" id="XP_001296633.1">
    <property type="nucleotide sequence ID" value="XM_001296632.1"/>
</dbReference>
<dbReference type="InParanoid" id="A2GGL6"/>
<reference evidence="2" key="1">
    <citation type="submission" date="2006-10" db="EMBL/GenBank/DDBJ databases">
        <authorList>
            <person name="Amadeo P."/>
            <person name="Zhao Q."/>
            <person name="Wortman J."/>
            <person name="Fraser-Liggett C."/>
            <person name="Carlton J."/>
        </authorList>
    </citation>
    <scope>NUCLEOTIDE SEQUENCE</scope>
    <source>
        <strain evidence="2">G3</strain>
    </source>
</reference>
<sequence length="69" mass="7652">MKPSKRNIIAVAHQAVDIIQSSQEANYLYPIKGGIVGLHNMGNTCHLNVCLQVLFYISEVRTEVLKVAN</sequence>
<dbReference type="Pfam" id="PF00443">
    <property type="entry name" value="UCH"/>
    <property type="match status" value="1"/>
</dbReference>
<dbReference type="VEuPathDB" id="TrichDB:TVAGG3_0514740"/>
<dbReference type="KEGG" id="tva:4741334"/>
<accession>A2GGL6</accession>
<dbReference type="OrthoDB" id="2668416at2759"/>
<dbReference type="GO" id="GO:0004843">
    <property type="term" value="F:cysteine-type deubiquitinase activity"/>
    <property type="evidence" value="ECO:0007669"/>
    <property type="project" value="InterPro"/>
</dbReference>
<dbReference type="SUPFAM" id="SSF54001">
    <property type="entry name" value="Cysteine proteinases"/>
    <property type="match status" value="1"/>
</dbReference>
<dbReference type="InterPro" id="IPR038765">
    <property type="entry name" value="Papain-like_cys_pep_sf"/>
</dbReference>
<dbReference type="InterPro" id="IPR001394">
    <property type="entry name" value="Peptidase_C19_UCH"/>
</dbReference>
<organism evidence="2 3">
    <name type="scientific">Trichomonas vaginalis (strain ATCC PRA-98 / G3)</name>
    <dbReference type="NCBI Taxonomy" id="412133"/>
    <lineage>
        <taxon>Eukaryota</taxon>
        <taxon>Metamonada</taxon>
        <taxon>Parabasalia</taxon>
        <taxon>Trichomonadida</taxon>
        <taxon>Trichomonadidae</taxon>
        <taxon>Trichomonas</taxon>
    </lineage>
</organism>
<dbReference type="Proteomes" id="UP000001542">
    <property type="component" value="Unassembled WGS sequence"/>
</dbReference>
<dbReference type="SMR" id="A2GGL6"/>
<reference evidence="2" key="2">
    <citation type="journal article" date="2007" name="Science">
        <title>Draft genome sequence of the sexually transmitted pathogen Trichomonas vaginalis.</title>
        <authorList>
            <person name="Carlton J.M."/>
            <person name="Hirt R.P."/>
            <person name="Silva J.C."/>
            <person name="Delcher A.L."/>
            <person name="Schatz M."/>
            <person name="Zhao Q."/>
            <person name="Wortman J.R."/>
            <person name="Bidwell S.L."/>
            <person name="Alsmark U.C.M."/>
            <person name="Besteiro S."/>
            <person name="Sicheritz-Ponten T."/>
            <person name="Noel C.J."/>
            <person name="Dacks J.B."/>
            <person name="Foster P.G."/>
            <person name="Simillion C."/>
            <person name="Van de Peer Y."/>
            <person name="Miranda-Saavedra D."/>
            <person name="Barton G.J."/>
            <person name="Westrop G.D."/>
            <person name="Mueller S."/>
            <person name="Dessi D."/>
            <person name="Fiori P.L."/>
            <person name="Ren Q."/>
            <person name="Paulsen I."/>
            <person name="Zhang H."/>
            <person name="Bastida-Corcuera F.D."/>
            <person name="Simoes-Barbosa A."/>
            <person name="Brown M.T."/>
            <person name="Hayes R.D."/>
            <person name="Mukherjee M."/>
            <person name="Okumura C.Y."/>
            <person name="Schneider R."/>
            <person name="Smith A.J."/>
            <person name="Vanacova S."/>
            <person name="Villalvazo M."/>
            <person name="Haas B.J."/>
            <person name="Pertea M."/>
            <person name="Feldblyum T.V."/>
            <person name="Utterback T.R."/>
            <person name="Shu C.L."/>
            <person name="Osoegawa K."/>
            <person name="de Jong P.J."/>
            <person name="Hrdy I."/>
            <person name="Horvathova L."/>
            <person name="Zubacova Z."/>
            <person name="Dolezal P."/>
            <person name="Malik S.B."/>
            <person name="Logsdon J.M. Jr."/>
            <person name="Henze K."/>
            <person name="Gupta A."/>
            <person name="Wang C.C."/>
            <person name="Dunne R.L."/>
            <person name="Upcroft J.A."/>
            <person name="Upcroft P."/>
            <person name="White O."/>
            <person name="Salzberg S.L."/>
            <person name="Tang P."/>
            <person name="Chiu C.-H."/>
            <person name="Lee Y.-S."/>
            <person name="Embley T.M."/>
            <person name="Coombs G.H."/>
            <person name="Mottram J.C."/>
            <person name="Tachezy J."/>
            <person name="Fraser-Liggett C.M."/>
            <person name="Johnson P.J."/>
        </authorList>
    </citation>
    <scope>NUCLEOTIDE SEQUENCE [LARGE SCALE GENOMIC DNA]</scope>
    <source>
        <strain evidence="2">G3</strain>
    </source>
</reference>
<evidence type="ECO:0000313" key="3">
    <source>
        <dbReference type="Proteomes" id="UP000001542"/>
    </source>
</evidence>
<dbReference type="GO" id="GO:0016579">
    <property type="term" value="P:protein deubiquitination"/>
    <property type="evidence" value="ECO:0007669"/>
    <property type="project" value="InterPro"/>
</dbReference>
<feature type="domain" description="USP" evidence="1">
    <location>
        <begin position="36"/>
        <end position="69"/>
    </location>
</feature>
<name>A2GGL6_TRIV3</name>
<protein>
    <recommendedName>
        <fullName evidence="1">USP domain-containing protein</fullName>
    </recommendedName>
</protein>
<evidence type="ECO:0000313" key="2">
    <source>
        <dbReference type="EMBL" id="EAX83703.1"/>
    </source>
</evidence>
<gene>
    <name evidence="2" type="ORF">TVAG_443900</name>
</gene>
<proteinExistence type="predicted"/>
<dbReference type="InterPro" id="IPR028889">
    <property type="entry name" value="USP"/>
</dbReference>
<evidence type="ECO:0000259" key="1">
    <source>
        <dbReference type="PROSITE" id="PS50235"/>
    </source>
</evidence>
<dbReference type="EMBL" id="DS115776">
    <property type="protein sequence ID" value="EAX83703.1"/>
    <property type="molecule type" value="Genomic_DNA"/>
</dbReference>
<dbReference type="AlphaFoldDB" id="A2GGL6"/>
<dbReference type="Gene3D" id="3.90.70.10">
    <property type="entry name" value="Cysteine proteinases"/>
    <property type="match status" value="1"/>
</dbReference>
<dbReference type="PROSITE" id="PS50235">
    <property type="entry name" value="USP_3"/>
    <property type="match status" value="1"/>
</dbReference>
<keyword evidence="3" id="KW-1185">Reference proteome</keyword>